<dbReference type="PROSITE" id="PS50851">
    <property type="entry name" value="CHEW"/>
    <property type="match status" value="1"/>
</dbReference>
<protein>
    <submittedName>
        <fullName evidence="2">Purine-binding chemotaxis protein CheW</fullName>
    </submittedName>
</protein>
<dbReference type="GO" id="GO:0006935">
    <property type="term" value="P:chemotaxis"/>
    <property type="evidence" value="ECO:0007669"/>
    <property type="project" value="InterPro"/>
</dbReference>
<dbReference type="InterPro" id="IPR036061">
    <property type="entry name" value="CheW-like_dom_sf"/>
</dbReference>
<organism evidence="2 3">
    <name type="scientific">Pseudomarimonas arenosa</name>
    <dbReference type="NCBI Taxonomy" id="2774145"/>
    <lineage>
        <taxon>Bacteria</taxon>
        <taxon>Pseudomonadati</taxon>
        <taxon>Pseudomonadota</taxon>
        <taxon>Gammaproteobacteria</taxon>
        <taxon>Lysobacterales</taxon>
        <taxon>Lysobacteraceae</taxon>
        <taxon>Pseudomarimonas</taxon>
    </lineage>
</organism>
<dbReference type="SUPFAM" id="SSF50341">
    <property type="entry name" value="CheW-like"/>
    <property type="match status" value="1"/>
</dbReference>
<dbReference type="SMART" id="SM00260">
    <property type="entry name" value="CheW"/>
    <property type="match status" value="1"/>
</dbReference>
<evidence type="ECO:0000313" key="3">
    <source>
        <dbReference type="Proteomes" id="UP000613768"/>
    </source>
</evidence>
<gene>
    <name evidence="2" type="ORF">IFO71_15750</name>
</gene>
<dbReference type="InterPro" id="IPR002545">
    <property type="entry name" value="CheW-lke_dom"/>
</dbReference>
<dbReference type="GO" id="GO:0005829">
    <property type="term" value="C:cytosol"/>
    <property type="evidence" value="ECO:0007669"/>
    <property type="project" value="TreeGrafter"/>
</dbReference>
<evidence type="ECO:0000313" key="2">
    <source>
        <dbReference type="EMBL" id="MBD8527197.1"/>
    </source>
</evidence>
<dbReference type="EMBL" id="JACYTR010000043">
    <property type="protein sequence ID" value="MBD8527197.1"/>
    <property type="molecule type" value="Genomic_DNA"/>
</dbReference>
<feature type="domain" description="CheW-like" evidence="1">
    <location>
        <begin position="18"/>
        <end position="162"/>
    </location>
</feature>
<dbReference type="AlphaFoldDB" id="A0AAW3ZRM4"/>
<dbReference type="Gene3D" id="2.30.30.40">
    <property type="entry name" value="SH3 Domains"/>
    <property type="match status" value="1"/>
</dbReference>
<dbReference type="RefSeq" id="WP_192030617.1">
    <property type="nucleotide sequence ID" value="NZ_JACYTR010000043.1"/>
</dbReference>
<dbReference type="Pfam" id="PF01584">
    <property type="entry name" value="CheW"/>
    <property type="match status" value="1"/>
</dbReference>
<dbReference type="PANTHER" id="PTHR22617:SF41">
    <property type="entry name" value="CHEMOTAXIS SIGNAL TRANSDUCTION SYSTEM ADAPTOR PROTEIN CHEW"/>
    <property type="match status" value="1"/>
</dbReference>
<accession>A0AAW3ZRM4</accession>
<dbReference type="InterPro" id="IPR039315">
    <property type="entry name" value="CheW"/>
</dbReference>
<dbReference type="GO" id="GO:0007165">
    <property type="term" value="P:signal transduction"/>
    <property type="evidence" value="ECO:0007669"/>
    <property type="project" value="InterPro"/>
</dbReference>
<dbReference type="CDD" id="cd00732">
    <property type="entry name" value="CheW"/>
    <property type="match status" value="1"/>
</dbReference>
<name>A0AAW3ZRM4_9GAMM</name>
<comment type="caution">
    <text evidence="2">The sequence shown here is derived from an EMBL/GenBank/DDBJ whole genome shotgun (WGS) entry which is preliminary data.</text>
</comment>
<dbReference type="Proteomes" id="UP000613768">
    <property type="component" value="Unassembled WGS sequence"/>
</dbReference>
<dbReference type="Gene3D" id="2.40.50.180">
    <property type="entry name" value="CheA-289, Domain 4"/>
    <property type="match status" value="1"/>
</dbReference>
<proteinExistence type="predicted"/>
<keyword evidence="3" id="KW-1185">Reference proteome</keyword>
<reference evidence="2 3" key="1">
    <citation type="submission" date="2020-09" db="EMBL/GenBank/DDBJ databases">
        <title>Pseudoxanthomonas sp. CAU 1598 isolated from sand of Yaerae Beach.</title>
        <authorList>
            <person name="Kim W."/>
        </authorList>
    </citation>
    <scope>NUCLEOTIDE SEQUENCE [LARGE SCALE GENOMIC DNA]</scope>
    <source>
        <strain evidence="2 3">CAU 1598</strain>
    </source>
</reference>
<dbReference type="PANTHER" id="PTHR22617">
    <property type="entry name" value="CHEMOTAXIS SENSOR HISTIDINE KINASE-RELATED"/>
    <property type="match status" value="1"/>
</dbReference>
<sequence>MNQLTAVAPGPLELTSGEEQFLTFQCAGGQYGSSIFAVKEIIQYGQVTDVPLMPAEIRGVINLRGQVVPVIDLAVRFGRPPARICKRSCIVIMEVDRGERTQEVGVLVDAVNEVINIAAAEINPAPHFGTQVRADFIRGVATLNQRLVILLDVQHTFDFTELSAAVAAFNLEAELVS</sequence>
<evidence type="ECO:0000259" key="1">
    <source>
        <dbReference type="PROSITE" id="PS50851"/>
    </source>
</evidence>